<organism evidence="4 5">
    <name type="scientific">Cryobacterium zhongshanensis</name>
    <dbReference type="NCBI Taxonomy" id="2928153"/>
    <lineage>
        <taxon>Bacteria</taxon>
        <taxon>Bacillati</taxon>
        <taxon>Actinomycetota</taxon>
        <taxon>Actinomycetes</taxon>
        <taxon>Micrococcales</taxon>
        <taxon>Microbacteriaceae</taxon>
        <taxon>Cryobacterium</taxon>
    </lineage>
</organism>
<dbReference type="Proteomes" id="UP001165341">
    <property type="component" value="Unassembled WGS sequence"/>
</dbReference>
<sequence>MIDSATTPGRSDRMAATALRLTAVSRRLTAERGLNGFTIEELCAEVGISRRTFFNYFPSKDEAVIGMDETDEARRLAEHFTARGSRGWPAVLDDLVEFAIEQMALTGLGVAEHTDFFAAIEREPRLLSRVIGLGREREQVLALLVANREGVDDDDPRARAAVAIFSTLFRTAVERILRPGATEEFGAALHISLVAVREVAATSNLRKDRP</sequence>
<evidence type="ECO:0000259" key="3">
    <source>
        <dbReference type="PROSITE" id="PS50977"/>
    </source>
</evidence>
<dbReference type="InterPro" id="IPR001647">
    <property type="entry name" value="HTH_TetR"/>
</dbReference>
<dbReference type="SUPFAM" id="SSF46689">
    <property type="entry name" value="Homeodomain-like"/>
    <property type="match status" value="1"/>
</dbReference>
<keyword evidence="5" id="KW-1185">Reference proteome</keyword>
<evidence type="ECO:0000313" key="4">
    <source>
        <dbReference type="EMBL" id="MCI4656743.1"/>
    </source>
</evidence>
<feature type="DNA-binding region" description="H-T-H motif" evidence="2">
    <location>
        <begin position="38"/>
        <end position="57"/>
    </location>
</feature>
<evidence type="ECO:0000256" key="1">
    <source>
        <dbReference type="ARBA" id="ARBA00023125"/>
    </source>
</evidence>
<evidence type="ECO:0000256" key="2">
    <source>
        <dbReference type="PROSITE-ProRule" id="PRU00335"/>
    </source>
</evidence>
<reference evidence="4" key="1">
    <citation type="submission" date="2022-03" db="EMBL/GenBank/DDBJ databases">
        <title>Cryobacterium sp. nov. strain ZS14-85, isolated from Antarctic soil.</title>
        <authorList>
            <person name="Li J."/>
            <person name="Niu G."/>
        </authorList>
    </citation>
    <scope>NUCLEOTIDE SEQUENCE</scope>
    <source>
        <strain evidence="4">ZS14-85</strain>
    </source>
</reference>
<dbReference type="RefSeq" id="WP_243010829.1">
    <property type="nucleotide sequence ID" value="NZ_JALGAR010000001.1"/>
</dbReference>
<dbReference type="Pfam" id="PF00440">
    <property type="entry name" value="TetR_N"/>
    <property type="match status" value="1"/>
</dbReference>
<proteinExistence type="predicted"/>
<dbReference type="EMBL" id="JALGAR010000001">
    <property type="protein sequence ID" value="MCI4656743.1"/>
    <property type="molecule type" value="Genomic_DNA"/>
</dbReference>
<dbReference type="AlphaFoldDB" id="A0AA41QTK6"/>
<dbReference type="PROSITE" id="PS50977">
    <property type="entry name" value="HTH_TETR_2"/>
    <property type="match status" value="1"/>
</dbReference>
<dbReference type="GO" id="GO:0003677">
    <property type="term" value="F:DNA binding"/>
    <property type="evidence" value="ECO:0007669"/>
    <property type="project" value="UniProtKB-UniRule"/>
</dbReference>
<protein>
    <submittedName>
        <fullName evidence="4">TetR/AcrR family transcriptional regulator</fullName>
    </submittedName>
</protein>
<name>A0AA41QTK6_9MICO</name>
<accession>A0AA41QTK6</accession>
<dbReference type="InterPro" id="IPR023772">
    <property type="entry name" value="DNA-bd_HTH_TetR-type_CS"/>
</dbReference>
<evidence type="ECO:0000313" key="5">
    <source>
        <dbReference type="Proteomes" id="UP001165341"/>
    </source>
</evidence>
<keyword evidence="1 2" id="KW-0238">DNA-binding</keyword>
<comment type="caution">
    <text evidence="4">The sequence shown here is derived from an EMBL/GenBank/DDBJ whole genome shotgun (WGS) entry which is preliminary data.</text>
</comment>
<dbReference type="InterPro" id="IPR009057">
    <property type="entry name" value="Homeodomain-like_sf"/>
</dbReference>
<gene>
    <name evidence="4" type="ORF">MQH31_02805</name>
</gene>
<feature type="domain" description="HTH tetR-type" evidence="3">
    <location>
        <begin position="15"/>
        <end position="75"/>
    </location>
</feature>
<dbReference type="Gene3D" id="1.10.357.10">
    <property type="entry name" value="Tetracycline Repressor, domain 2"/>
    <property type="match status" value="1"/>
</dbReference>
<dbReference type="PROSITE" id="PS01081">
    <property type="entry name" value="HTH_TETR_1"/>
    <property type="match status" value="1"/>
</dbReference>